<dbReference type="GO" id="GO:0008061">
    <property type="term" value="F:chitin binding"/>
    <property type="evidence" value="ECO:0007669"/>
    <property type="project" value="InterPro"/>
</dbReference>
<dbReference type="GO" id="GO:0005576">
    <property type="term" value="C:extracellular region"/>
    <property type="evidence" value="ECO:0007669"/>
    <property type="project" value="TreeGrafter"/>
</dbReference>
<organism evidence="3 4">
    <name type="scientific">Magallana gigas</name>
    <name type="common">Pacific oyster</name>
    <name type="synonym">Crassostrea gigas</name>
    <dbReference type="NCBI Taxonomy" id="29159"/>
    <lineage>
        <taxon>Eukaryota</taxon>
        <taxon>Metazoa</taxon>
        <taxon>Spiralia</taxon>
        <taxon>Lophotrochozoa</taxon>
        <taxon>Mollusca</taxon>
        <taxon>Bivalvia</taxon>
        <taxon>Autobranchia</taxon>
        <taxon>Pteriomorphia</taxon>
        <taxon>Ostreida</taxon>
        <taxon>Ostreoidea</taxon>
        <taxon>Ostreidae</taxon>
        <taxon>Magallana</taxon>
    </lineage>
</organism>
<evidence type="ECO:0000313" key="4">
    <source>
        <dbReference type="Proteomes" id="UP000005408"/>
    </source>
</evidence>
<dbReference type="GO" id="GO:0006032">
    <property type="term" value="P:chitin catabolic process"/>
    <property type="evidence" value="ECO:0007669"/>
    <property type="project" value="TreeGrafter"/>
</dbReference>
<dbReference type="GO" id="GO:0004568">
    <property type="term" value="F:chitinase activity"/>
    <property type="evidence" value="ECO:0007669"/>
    <property type="project" value="TreeGrafter"/>
</dbReference>
<dbReference type="PROSITE" id="PS51910">
    <property type="entry name" value="GH18_2"/>
    <property type="match status" value="1"/>
</dbReference>
<dbReference type="Proteomes" id="UP000005408">
    <property type="component" value="Unassembled WGS sequence"/>
</dbReference>
<dbReference type="EnsemblMetazoa" id="G3106.2">
    <property type="protein sequence ID" value="G3106.2:cds"/>
    <property type="gene ID" value="G3106"/>
</dbReference>
<keyword evidence="1" id="KW-0732">Signal</keyword>
<dbReference type="Gene3D" id="3.10.50.10">
    <property type="match status" value="1"/>
</dbReference>
<evidence type="ECO:0000313" key="3">
    <source>
        <dbReference type="EnsemblMetazoa" id="G3106.2:cds"/>
    </source>
</evidence>
<dbReference type="PANTHER" id="PTHR11177:SF317">
    <property type="entry name" value="CHITINASE 12-RELATED"/>
    <property type="match status" value="1"/>
</dbReference>
<dbReference type="SMART" id="SM00636">
    <property type="entry name" value="Glyco_18"/>
    <property type="match status" value="1"/>
</dbReference>
<dbReference type="EnsemblMetazoa" id="G3106.5">
    <property type="protein sequence ID" value="G3106.5:cds"/>
    <property type="gene ID" value="G3106"/>
</dbReference>
<dbReference type="EnsemblMetazoa" id="G3106.3">
    <property type="protein sequence ID" value="G3106.3:cds"/>
    <property type="gene ID" value="G3106"/>
</dbReference>
<dbReference type="InterPro" id="IPR017853">
    <property type="entry name" value="GH"/>
</dbReference>
<dbReference type="InterPro" id="IPR011583">
    <property type="entry name" value="Chitinase_II/V-like_cat"/>
</dbReference>
<dbReference type="SUPFAM" id="SSF51445">
    <property type="entry name" value="(Trans)glycosidases"/>
    <property type="match status" value="1"/>
</dbReference>
<reference evidence="3" key="1">
    <citation type="submission" date="2022-08" db="UniProtKB">
        <authorList>
            <consortium name="EnsemblMetazoa"/>
        </authorList>
    </citation>
    <scope>IDENTIFICATION</scope>
    <source>
        <strain evidence="3">05x7-T-G4-1.051#20</strain>
    </source>
</reference>
<dbReference type="AlphaFoldDB" id="A0A8W8M0V9"/>
<dbReference type="EnsemblMetazoa" id="G3106.7">
    <property type="protein sequence ID" value="G3106.7:cds"/>
    <property type="gene ID" value="G3106"/>
</dbReference>
<name>A0A8W8M0V9_MAGGI</name>
<dbReference type="Pfam" id="PF00704">
    <property type="entry name" value="Glyco_hydro_18"/>
    <property type="match status" value="1"/>
</dbReference>
<dbReference type="InterPro" id="IPR029070">
    <property type="entry name" value="Chitinase_insertion_sf"/>
</dbReference>
<dbReference type="GO" id="GO:0005975">
    <property type="term" value="P:carbohydrate metabolic process"/>
    <property type="evidence" value="ECO:0007669"/>
    <property type="project" value="InterPro"/>
</dbReference>
<dbReference type="SUPFAM" id="SSF54556">
    <property type="entry name" value="Chitinase insertion domain"/>
    <property type="match status" value="1"/>
</dbReference>
<protein>
    <recommendedName>
        <fullName evidence="2">GH18 domain-containing protein</fullName>
    </recommendedName>
</protein>
<proteinExistence type="predicted"/>
<feature type="domain" description="GH18" evidence="2">
    <location>
        <begin position="23"/>
        <end position="383"/>
    </location>
</feature>
<sequence>MNTIILASLLVLLVSLTEIHGEFIKMCYYSAWAAYRDGDQALKPEDVDAHHCTHLALAYGTIDASGKRVKFPDVFEDMHLPERMNSLRDHNEDLNMVLSVGGWMMDSEAWSNMLRSKENMEDFAKEAVIFLRFHDFDGIDLDWQYPAFRKSTAEDRERFADFMEIMRHAIETEHEPDSKWSLSLSLSVDPSAYRVINSYNLKRLAREVDFFNLKTYDLHGHWDEPMAAVHHSPLTHADSPININTLARSWAEAGVPKNMLVLGIPYYGRSFRLQNPNMTMPGAPALGPGSDGGEGIPVNKICHLIRGGVQEQYIPEQKVPYFVMGDEWVGFDNLRSVREKAMLVASNHLGGVALWTLDQDDHRGVCGEKWSITFEVIHGLGRAEYVDYVAAKQESLRTLINHKIVHTSKEIGYYSDVQNSTMAARKEAELEQLQNDLATLQDQQQKQWMQVQRSATLGGKAIPPLDQPSWKL</sequence>
<feature type="chain" id="PRO_5042431755" description="GH18 domain-containing protein" evidence="1">
    <location>
        <begin position="22"/>
        <end position="472"/>
    </location>
</feature>
<dbReference type="InterPro" id="IPR050314">
    <property type="entry name" value="Glycosyl_Hydrlase_18"/>
</dbReference>
<feature type="signal peptide" evidence="1">
    <location>
        <begin position="1"/>
        <end position="21"/>
    </location>
</feature>
<keyword evidence="4" id="KW-1185">Reference proteome</keyword>
<evidence type="ECO:0000259" key="2">
    <source>
        <dbReference type="PROSITE" id="PS51910"/>
    </source>
</evidence>
<dbReference type="Gene3D" id="3.20.20.80">
    <property type="entry name" value="Glycosidases"/>
    <property type="match status" value="1"/>
</dbReference>
<dbReference type="PANTHER" id="PTHR11177">
    <property type="entry name" value="CHITINASE"/>
    <property type="match status" value="1"/>
</dbReference>
<evidence type="ECO:0000256" key="1">
    <source>
        <dbReference type="SAM" id="SignalP"/>
    </source>
</evidence>
<accession>A0A8W8M0V9</accession>
<dbReference type="InterPro" id="IPR001223">
    <property type="entry name" value="Glyco_hydro18_cat"/>
</dbReference>